<accession>A0A1Y2D500</accession>
<reference evidence="1 2" key="1">
    <citation type="submission" date="2016-08" db="EMBL/GenBank/DDBJ databases">
        <title>A Parts List for Fungal Cellulosomes Revealed by Comparative Genomics.</title>
        <authorList>
            <consortium name="DOE Joint Genome Institute"/>
            <person name="Haitjema C.H."/>
            <person name="Gilmore S.P."/>
            <person name="Henske J.K."/>
            <person name="Solomon K.V."/>
            <person name="De Groot R."/>
            <person name="Kuo A."/>
            <person name="Mondo S.J."/>
            <person name="Salamov A.A."/>
            <person name="Labutti K."/>
            <person name="Zhao Z."/>
            <person name="Chiniquy J."/>
            <person name="Barry K."/>
            <person name="Brewer H.M."/>
            <person name="Purvine S.O."/>
            <person name="Wright A.T."/>
            <person name="Boxma B."/>
            <person name="Van Alen T."/>
            <person name="Hackstein J.H."/>
            <person name="Baker S.E."/>
            <person name="Grigoriev I.V."/>
            <person name="O'Malley M.A."/>
        </authorList>
    </citation>
    <scope>NUCLEOTIDE SEQUENCE [LARGE SCALE GENOMIC DNA]</scope>
    <source>
        <strain evidence="1 2">G1</strain>
    </source>
</reference>
<evidence type="ECO:0000313" key="1">
    <source>
        <dbReference type="EMBL" id="ORY54343.1"/>
    </source>
</evidence>
<sequence length="76" mass="9105">MNHHNVTSEDRYIKDLKSLIVNYNLYDIIDEEYYEWSCSINNNNNDNNNESIYYISPIYKFVIKNGKLLLKILITP</sequence>
<dbReference type="AlphaFoldDB" id="A0A1Y2D500"/>
<proteinExistence type="predicted"/>
<dbReference type="Proteomes" id="UP000193920">
    <property type="component" value="Unassembled WGS sequence"/>
</dbReference>
<comment type="caution">
    <text evidence="1">The sequence shown here is derived from an EMBL/GenBank/DDBJ whole genome shotgun (WGS) entry which is preliminary data.</text>
</comment>
<protein>
    <submittedName>
        <fullName evidence="1">Uncharacterized protein</fullName>
    </submittedName>
</protein>
<dbReference type="EMBL" id="MCOG01000086">
    <property type="protein sequence ID" value="ORY54343.1"/>
    <property type="molecule type" value="Genomic_DNA"/>
</dbReference>
<keyword evidence="2" id="KW-1185">Reference proteome</keyword>
<gene>
    <name evidence="1" type="ORF">LY90DRAFT_670110</name>
</gene>
<name>A0A1Y2D500_9FUNG</name>
<organism evidence="1 2">
    <name type="scientific">Neocallimastix californiae</name>
    <dbReference type="NCBI Taxonomy" id="1754190"/>
    <lineage>
        <taxon>Eukaryota</taxon>
        <taxon>Fungi</taxon>
        <taxon>Fungi incertae sedis</taxon>
        <taxon>Chytridiomycota</taxon>
        <taxon>Chytridiomycota incertae sedis</taxon>
        <taxon>Neocallimastigomycetes</taxon>
        <taxon>Neocallimastigales</taxon>
        <taxon>Neocallimastigaceae</taxon>
        <taxon>Neocallimastix</taxon>
    </lineage>
</organism>
<evidence type="ECO:0000313" key="2">
    <source>
        <dbReference type="Proteomes" id="UP000193920"/>
    </source>
</evidence>